<reference evidence="2" key="2">
    <citation type="submission" date="2021-04" db="EMBL/GenBank/DDBJ databases">
        <authorList>
            <person name="Gilroy R."/>
        </authorList>
    </citation>
    <scope>NUCLEOTIDE SEQUENCE</scope>
    <source>
        <strain evidence="2">CHK196-3914</strain>
    </source>
</reference>
<name>A0A9D2K198_9FIRM</name>
<reference evidence="2" key="1">
    <citation type="journal article" date="2021" name="PeerJ">
        <title>Extensive microbial diversity within the chicken gut microbiome revealed by metagenomics and culture.</title>
        <authorList>
            <person name="Gilroy R."/>
            <person name="Ravi A."/>
            <person name="Getino M."/>
            <person name="Pursley I."/>
            <person name="Horton D.L."/>
            <person name="Alikhan N.F."/>
            <person name="Baker D."/>
            <person name="Gharbi K."/>
            <person name="Hall N."/>
            <person name="Watson M."/>
            <person name="Adriaenssens E.M."/>
            <person name="Foster-Nyarko E."/>
            <person name="Jarju S."/>
            <person name="Secka A."/>
            <person name="Antonio M."/>
            <person name="Oren A."/>
            <person name="Chaudhuri R.R."/>
            <person name="La Ragione R."/>
            <person name="Hildebrand F."/>
            <person name="Pallen M.J."/>
        </authorList>
    </citation>
    <scope>NUCLEOTIDE SEQUENCE</scope>
    <source>
        <strain evidence="2">CHK196-3914</strain>
    </source>
</reference>
<dbReference type="EMBL" id="DXAY01000055">
    <property type="protein sequence ID" value="HIZ74093.1"/>
    <property type="molecule type" value="Genomic_DNA"/>
</dbReference>
<organism evidence="2 3">
    <name type="scientific">Candidatus Mediterraneibacter stercoravium</name>
    <dbReference type="NCBI Taxonomy" id="2838685"/>
    <lineage>
        <taxon>Bacteria</taxon>
        <taxon>Bacillati</taxon>
        <taxon>Bacillota</taxon>
        <taxon>Clostridia</taxon>
        <taxon>Lachnospirales</taxon>
        <taxon>Lachnospiraceae</taxon>
        <taxon>Mediterraneibacter</taxon>
    </lineage>
</organism>
<keyword evidence="1" id="KW-1133">Transmembrane helix</keyword>
<evidence type="ECO:0000256" key="1">
    <source>
        <dbReference type="SAM" id="Phobius"/>
    </source>
</evidence>
<feature type="transmembrane region" description="Helical" evidence="1">
    <location>
        <begin position="13"/>
        <end position="32"/>
    </location>
</feature>
<comment type="caution">
    <text evidence="2">The sequence shown here is derived from an EMBL/GenBank/DDBJ whole genome shotgun (WGS) entry which is preliminary data.</text>
</comment>
<keyword evidence="1" id="KW-0472">Membrane</keyword>
<accession>A0A9D2K198</accession>
<dbReference type="AlphaFoldDB" id="A0A9D2K198"/>
<keyword evidence="1" id="KW-0812">Transmembrane</keyword>
<dbReference type="Proteomes" id="UP000824116">
    <property type="component" value="Unassembled WGS sequence"/>
</dbReference>
<protein>
    <submittedName>
        <fullName evidence="2">Uncharacterized protein</fullName>
    </submittedName>
</protein>
<proteinExistence type="predicted"/>
<gene>
    <name evidence="2" type="ORF">H9723_02450</name>
</gene>
<sequence length="56" mass="6380">MGNNMAAFCFWDIISLFVLLAVVIGFVVRTWILRKEEKELERALAAHMADNAIRGK</sequence>
<evidence type="ECO:0000313" key="2">
    <source>
        <dbReference type="EMBL" id="HIZ74093.1"/>
    </source>
</evidence>
<evidence type="ECO:0000313" key="3">
    <source>
        <dbReference type="Proteomes" id="UP000824116"/>
    </source>
</evidence>